<comment type="caution">
    <text evidence="3">The sequence shown here is derived from an EMBL/GenBank/DDBJ whole genome shotgun (WGS) entry which is preliminary data.</text>
</comment>
<feature type="domain" description="Polysaccharide pyruvyl transferase" evidence="2">
    <location>
        <begin position="112"/>
        <end position="347"/>
    </location>
</feature>
<protein>
    <recommendedName>
        <fullName evidence="2">Polysaccharide pyruvyl transferase domain-containing protein</fullName>
    </recommendedName>
</protein>
<accession>A0ABS1CS74</accession>
<evidence type="ECO:0000313" key="3">
    <source>
        <dbReference type="EMBL" id="MBK1657312.1"/>
    </source>
</evidence>
<sequence>MLQARDDAVPSALPALSWPQRAPPRAGWRGTARSGRMPLSSTFILGIQDSVDGVCHLGTKAAYDAVGHNVGNLAFHYAMTKILGGPQDSLEWHVDPERMNAMARLGVMPCANQIGPHADYGRLADRFATLRIPLVAVGMGAQGGADYALPEVPEGTRRWIEEIAKRSPRGAPNIGLRGPFTLKVLEQCGLGDRAVVTGCPTLFLNPDPMLGRRIAAKAAKPFAHVAMAAGHQKWRQLSALEASLTRILDESGGSYIVQSPIEMVALARGEADSLPEEDLVELRDYARPGTTLDEFKRWSRRHARAFFNISEWMEHLRGVDFVAGTRIHGIVLALQAGTPGLCIAHDSRTRELCETMGVPFIMAGEVIRGTTLEELRSRFVFDGEAFDAHRRAMARTMDGFLQSNALAPSAWLGRIIGS</sequence>
<evidence type="ECO:0000313" key="4">
    <source>
        <dbReference type="Proteomes" id="UP000697995"/>
    </source>
</evidence>
<feature type="region of interest" description="Disordered" evidence="1">
    <location>
        <begin position="1"/>
        <end position="33"/>
    </location>
</feature>
<dbReference type="InterPro" id="IPR007345">
    <property type="entry name" value="Polysacch_pyruvyl_Trfase"/>
</dbReference>
<dbReference type="Proteomes" id="UP000697995">
    <property type="component" value="Unassembled WGS sequence"/>
</dbReference>
<evidence type="ECO:0000259" key="2">
    <source>
        <dbReference type="Pfam" id="PF04230"/>
    </source>
</evidence>
<evidence type="ECO:0000256" key="1">
    <source>
        <dbReference type="SAM" id="MobiDB-lite"/>
    </source>
</evidence>
<name>A0ABS1CS74_9PROT</name>
<gene>
    <name evidence="3" type="ORF">CKO45_03590</name>
</gene>
<dbReference type="EMBL" id="NRSG01000014">
    <property type="protein sequence ID" value="MBK1657312.1"/>
    <property type="molecule type" value="Genomic_DNA"/>
</dbReference>
<reference evidence="3 4" key="1">
    <citation type="journal article" date="2020" name="Microorganisms">
        <title>Osmotic Adaptation and Compatible Solute Biosynthesis of Phototrophic Bacteria as Revealed from Genome Analyses.</title>
        <authorList>
            <person name="Imhoff J.F."/>
            <person name="Rahn T."/>
            <person name="Kunzel S."/>
            <person name="Keller A."/>
            <person name="Neulinger S.C."/>
        </authorList>
    </citation>
    <scope>NUCLEOTIDE SEQUENCE [LARGE SCALE GENOMIC DNA]</scope>
    <source>
        <strain evidence="3 4">DSM 15382</strain>
    </source>
</reference>
<dbReference type="Pfam" id="PF04230">
    <property type="entry name" value="PS_pyruv_trans"/>
    <property type="match status" value="1"/>
</dbReference>
<organism evidence="3 4">
    <name type="scientific">Paracraurococcus ruber</name>
    <dbReference type="NCBI Taxonomy" id="77675"/>
    <lineage>
        <taxon>Bacteria</taxon>
        <taxon>Pseudomonadati</taxon>
        <taxon>Pseudomonadota</taxon>
        <taxon>Alphaproteobacteria</taxon>
        <taxon>Acetobacterales</taxon>
        <taxon>Roseomonadaceae</taxon>
        <taxon>Paracraurococcus</taxon>
    </lineage>
</organism>
<keyword evidence="4" id="KW-1185">Reference proteome</keyword>
<proteinExistence type="predicted"/>